<name>A0AAV2DV99_9ROSI</name>
<protein>
    <recommendedName>
        <fullName evidence="2">DUF4283 domain-containing protein</fullName>
    </recommendedName>
</protein>
<organism evidence="3 4">
    <name type="scientific">Linum trigynum</name>
    <dbReference type="NCBI Taxonomy" id="586398"/>
    <lineage>
        <taxon>Eukaryota</taxon>
        <taxon>Viridiplantae</taxon>
        <taxon>Streptophyta</taxon>
        <taxon>Embryophyta</taxon>
        <taxon>Tracheophyta</taxon>
        <taxon>Spermatophyta</taxon>
        <taxon>Magnoliopsida</taxon>
        <taxon>eudicotyledons</taxon>
        <taxon>Gunneridae</taxon>
        <taxon>Pentapetalae</taxon>
        <taxon>rosids</taxon>
        <taxon>fabids</taxon>
        <taxon>Malpighiales</taxon>
        <taxon>Linaceae</taxon>
        <taxon>Linum</taxon>
    </lineage>
</organism>
<evidence type="ECO:0000256" key="1">
    <source>
        <dbReference type="SAM" id="MobiDB-lite"/>
    </source>
</evidence>
<feature type="region of interest" description="Disordered" evidence="1">
    <location>
        <begin position="339"/>
        <end position="407"/>
    </location>
</feature>
<evidence type="ECO:0000313" key="4">
    <source>
        <dbReference type="Proteomes" id="UP001497516"/>
    </source>
</evidence>
<keyword evidence="4" id="KW-1185">Reference proteome</keyword>
<evidence type="ECO:0000259" key="2">
    <source>
        <dbReference type="Pfam" id="PF14111"/>
    </source>
</evidence>
<evidence type="ECO:0000313" key="3">
    <source>
        <dbReference type="EMBL" id="CAL1377462.1"/>
    </source>
</evidence>
<dbReference type="EMBL" id="OZ034816">
    <property type="protein sequence ID" value="CAL1377462.1"/>
    <property type="molecule type" value="Genomic_DNA"/>
</dbReference>
<reference evidence="3 4" key="1">
    <citation type="submission" date="2024-04" db="EMBL/GenBank/DDBJ databases">
        <authorList>
            <person name="Fracassetti M."/>
        </authorList>
    </citation>
    <scope>NUCLEOTIDE SEQUENCE [LARGE SCALE GENOMIC DNA]</scope>
</reference>
<accession>A0AAV2DV99</accession>
<proteinExistence type="predicted"/>
<feature type="domain" description="DUF4283" evidence="2">
    <location>
        <begin position="56"/>
        <end position="138"/>
    </location>
</feature>
<sequence length="407" mass="44348">MAASLSESAPTTGKGPGVTTWAQLFDVPKENRMQFRSPERVNDGFRLPREVKKKGEERWRDCLIGQFVGAQPKVAQLQSWATAIWGRDGVVRVSRFGAQMFVFQFPSSSTSKWVFRTWPWHFQGNQLYLRKWSPGIQPVNPLVETLPIWVSIWGIPLEYHSTEGLEWIASTVGPPLWMEKTTRVGGQLGFAKVCVDLSADCGFLAKVRLYPGDDPFFEVTVEYLNLPRVCPQCQVYGHDCKSLADSNKKWVVKGTVQQGEVNGQTAEMRKVAIVQSAEGNSTVAQAVVDLQEGVTSKVEPAKSKGKEVESQVPNGCVGSTPLITGGSAVSFVEVVSGSPALSGSSDQPIHSSVGAASPNDGRASPQMTVAEKEPNPWITVGSSKRKPITPRVEPVGPRKGGRAGKKR</sequence>
<gene>
    <name evidence="3" type="ORF">LTRI10_LOCUS19114</name>
</gene>
<dbReference type="PANTHER" id="PTHR31286:SF180">
    <property type="entry name" value="OS10G0362600 PROTEIN"/>
    <property type="match status" value="1"/>
</dbReference>
<dbReference type="PANTHER" id="PTHR31286">
    <property type="entry name" value="GLYCINE-RICH CELL WALL STRUCTURAL PROTEIN 1.8-LIKE"/>
    <property type="match status" value="1"/>
</dbReference>
<dbReference type="Proteomes" id="UP001497516">
    <property type="component" value="Chromosome 3"/>
</dbReference>
<dbReference type="AlphaFoldDB" id="A0AAV2DV99"/>
<dbReference type="InterPro" id="IPR040256">
    <property type="entry name" value="At4g02000-like"/>
</dbReference>
<dbReference type="InterPro" id="IPR025558">
    <property type="entry name" value="DUF4283"/>
</dbReference>
<dbReference type="Pfam" id="PF14111">
    <property type="entry name" value="DUF4283"/>
    <property type="match status" value="1"/>
</dbReference>
<feature type="compositionally biased region" description="Polar residues" evidence="1">
    <location>
        <begin position="339"/>
        <end position="350"/>
    </location>
</feature>